<feature type="binding site" evidence="8">
    <location>
        <position position="52"/>
    </location>
    <ligand>
        <name>FAD</name>
        <dbReference type="ChEBI" id="CHEBI:57692"/>
    </ligand>
</feature>
<gene>
    <name evidence="13" type="ORF">BDK89_2866</name>
</gene>
<feature type="domain" description="Pyridine nucleotide-disulphide oxidoreductase dimerisation" evidence="11">
    <location>
        <begin position="343"/>
        <end position="446"/>
    </location>
</feature>
<name>A0A4V3EJ72_9ACTN</name>
<dbReference type="InterPro" id="IPR004099">
    <property type="entry name" value="Pyr_nucl-diS_OxRdtase_dimer"/>
</dbReference>
<dbReference type="InterPro" id="IPR012999">
    <property type="entry name" value="Pyr_OxRdtase_I_AS"/>
</dbReference>
<evidence type="ECO:0000259" key="12">
    <source>
        <dbReference type="Pfam" id="PF07992"/>
    </source>
</evidence>
<dbReference type="InterPro" id="IPR036188">
    <property type="entry name" value="FAD/NAD-bd_sf"/>
</dbReference>
<comment type="similarity">
    <text evidence="1 10">Belongs to the class-I pyridine nucleotide-disulfide oxidoreductase family.</text>
</comment>
<dbReference type="PIRSF" id="PIRSF000350">
    <property type="entry name" value="Mercury_reductase_MerA"/>
    <property type="match status" value="1"/>
</dbReference>
<keyword evidence="4" id="KW-0521">NADP</keyword>
<dbReference type="InterPro" id="IPR001100">
    <property type="entry name" value="Pyr_nuc-diS_OxRdtase"/>
</dbReference>
<evidence type="ECO:0000256" key="1">
    <source>
        <dbReference type="ARBA" id="ARBA00007532"/>
    </source>
</evidence>
<evidence type="ECO:0000256" key="5">
    <source>
        <dbReference type="ARBA" id="ARBA00023002"/>
    </source>
</evidence>
<dbReference type="GO" id="GO:0050660">
    <property type="term" value="F:flavin adenine dinucleotide binding"/>
    <property type="evidence" value="ECO:0007669"/>
    <property type="project" value="TreeGrafter"/>
</dbReference>
<evidence type="ECO:0000256" key="2">
    <source>
        <dbReference type="ARBA" id="ARBA00022630"/>
    </source>
</evidence>
<dbReference type="AlphaFoldDB" id="A0A4V3EJ72"/>
<evidence type="ECO:0000313" key="14">
    <source>
        <dbReference type="Proteomes" id="UP000294558"/>
    </source>
</evidence>
<dbReference type="GO" id="GO:0003955">
    <property type="term" value="F:NAD(P)H dehydrogenase (quinone) activity"/>
    <property type="evidence" value="ECO:0007669"/>
    <property type="project" value="TreeGrafter"/>
</dbReference>
<keyword evidence="8" id="KW-0547">Nucleotide-binding</keyword>
<dbReference type="PRINTS" id="PR00368">
    <property type="entry name" value="FADPNR"/>
</dbReference>
<keyword evidence="8" id="KW-0520">NAD</keyword>
<keyword evidence="14" id="KW-1185">Reference proteome</keyword>
<keyword evidence="6" id="KW-1015">Disulfide bond</keyword>
<dbReference type="SUPFAM" id="SSF55424">
    <property type="entry name" value="FAD/NAD-linked reductases, dimerisation (C-terminal) domain"/>
    <property type="match status" value="1"/>
</dbReference>
<dbReference type="OrthoDB" id="4763248at2"/>
<dbReference type="PANTHER" id="PTHR43014">
    <property type="entry name" value="MERCURIC REDUCTASE"/>
    <property type="match status" value="1"/>
</dbReference>
<keyword evidence="7 10" id="KW-0676">Redox-active center</keyword>
<feature type="binding site" evidence="8">
    <location>
        <position position="308"/>
    </location>
    <ligand>
        <name>FAD</name>
        <dbReference type="ChEBI" id="CHEBI:57692"/>
    </ligand>
</feature>
<dbReference type="Pfam" id="PF02852">
    <property type="entry name" value="Pyr_redox_dim"/>
    <property type="match status" value="1"/>
</dbReference>
<evidence type="ECO:0000256" key="8">
    <source>
        <dbReference type="PIRSR" id="PIRSR000350-3"/>
    </source>
</evidence>
<dbReference type="PROSITE" id="PS00076">
    <property type="entry name" value="PYRIDINE_REDOX_1"/>
    <property type="match status" value="1"/>
</dbReference>
<feature type="disulfide bond" description="Redox-active" evidence="9">
    <location>
        <begin position="43"/>
        <end position="48"/>
    </location>
</feature>
<keyword evidence="2 10" id="KW-0285">Flavoprotein</keyword>
<keyword evidence="13" id="KW-0670">Pyruvate</keyword>
<keyword evidence="3 8" id="KW-0274">FAD</keyword>
<evidence type="ECO:0000256" key="3">
    <source>
        <dbReference type="ARBA" id="ARBA00022827"/>
    </source>
</evidence>
<dbReference type="Proteomes" id="UP000294558">
    <property type="component" value="Unassembled WGS sequence"/>
</dbReference>
<evidence type="ECO:0000256" key="4">
    <source>
        <dbReference type="ARBA" id="ARBA00022857"/>
    </source>
</evidence>
<reference evidence="13 14" key="1">
    <citation type="submission" date="2019-03" db="EMBL/GenBank/DDBJ databases">
        <title>Sequencing the genomes of 1000 actinobacteria strains.</title>
        <authorList>
            <person name="Klenk H.-P."/>
        </authorList>
    </citation>
    <scope>NUCLEOTIDE SEQUENCE [LARGE SCALE GENOMIC DNA]</scope>
    <source>
        <strain evidence="13 14">DSM 18936</strain>
    </source>
</reference>
<feature type="binding site" evidence="8">
    <location>
        <position position="205"/>
    </location>
    <ligand>
        <name>NAD(+)</name>
        <dbReference type="ChEBI" id="CHEBI:57540"/>
    </ligand>
</feature>
<dbReference type="Gene3D" id="3.50.50.60">
    <property type="entry name" value="FAD/NAD(P)-binding domain"/>
    <property type="match status" value="2"/>
</dbReference>
<feature type="binding site" evidence="8">
    <location>
        <position position="268"/>
    </location>
    <ligand>
        <name>NAD(+)</name>
        <dbReference type="ChEBI" id="CHEBI:57540"/>
    </ligand>
</feature>
<evidence type="ECO:0000256" key="9">
    <source>
        <dbReference type="PIRSR" id="PIRSR000350-4"/>
    </source>
</evidence>
<evidence type="ECO:0000256" key="7">
    <source>
        <dbReference type="ARBA" id="ARBA00023284"/>
    </source>
</evidence>
<evidence type="ECO:0000256" key="10">
    <source>
        <dbReference type="RuleBase" id="RU003691"/>
    </source>
</evidence>
<organism evidence="13 14">
    <name type="scientific">Ilumatobacter fluminis</name>
    <dbReference type="NCBI Taxonomy" id="467091"/>
    <lineage>
        <taxon>Bacteria</taxon>
        <taxon>Bacillati</taxon>
        <taxon>Actinomycetota</taxon>
        <taxon>Acidimicrobiia</taxon>
        <taxon>Acidimicrobiales</taxon>
        <taxon>Ilumatobacteraceae</taxon>
        <taxon>Ilumatobacter</taxon>
    </lineage>
</organism>
<dbReference type="PRINTS" id="PR00411">
    <property type="entry name" value="PNDRDTASEI"/>
</dbReference>
<proteinExistence type="inferred from homology"/>
<evidence type="ECO:0000259" key="11">
    <source>
        <dbReference type="Pfam" id="PF02852"/>
    </source>
</evidence>
<dbReference type="InterPro" id="IPR016156">
    <property type="entry name" value="FAD/NAD-linked_Rdtase_dimer_sf"/>
</dbReference>
<comment type="caution">
    <text evidence="13">The sequence shown here is derived from an EMBL/GenBank/DDBJ whole genome shotgun (WGS) entry which is preliminary data.</text>
</comment>
<dbReference type="Pfam" id="PF07992">
    <property type="entry name" value="Pyr_redox_2"/>
    <property type="match status" value="1"/>
</dbReference>
<dbReference type="Gene3D" id="3.30.390.30">
    <property type="match status" value="1"/>
</dbReference>
<dbReference type="SUPFAM" id="SSF51905">
    <property type="entry name" value="FAD/NAD(P)-binding domain"/>
    <property type="match status" value="1"/>
</dbReference>
<comment type="cofactor">
    <cofactor evidence="8">
        <name>FAD</name>
        <dbReference type="ChEBI" id="CHEBI:57692"/>
    </cofactor>
    <text evidence="8">Binds 1 FAD per subunit.</text>
</comment>
<accession>A0A4V3EJ72</accession>
<feature type="domain" description="FAD/NAD(P)-binding" evidence="12">
    <location>
        <begin position="5"/>
        <end position="323"/>
    </location>
</feature>
<sequence length="474" mass="50119">MGPTYDLVIVGMGSGGTLAAEFAAGEVGLKVAAVERGPIGGDCLWTGCVPSKTLLASARVAHTVRTADRFGITGGEPEVDLDAVWARTKDVQGQIAATDDHPDRFRQMGVDVIEGTARITGYRQVTVTTDEGEVQLDTRYTLVCTGSRPAVPAIDGIESVDVLTSENLFTLERPPSSLVMIGGGPIATELAQAMVRLGVPTTVIEQAHRLVPRDEPELADRLGQILREEGVDLRLATTATAVRRGGDGVVVETTEGEFTAEGLLVATGRIANVDDLGLDAFGVPVSAAGADVDERNRTLVPNIYVVGDAAADRPRFTHAAAHDAVLAVRDMFFPGRGQPAHLVPWCTFTDPELAHAGLTAAEARERHGERNVTVFRHELAENDRARADGTTEGSIIVVAANDRIVGAHALAPGAGELIHELALAIRFGIGVDELSDLVHIYPTIASGIGRIGADRSFDTGRKFRAVARLSRIFG</sequence>
<evidence type="ECO:0000313" key="13">
    <source>
        <dbReference type="EMBL" id="TDT17258.1"/>
    </source>
</evidence>
<feature type="binding site" evidence="8">
    <location>
        <begin position="182"/>
        <end position="189"/>
    </location>
    <ligand>
        <name>NAD(+)</name>
        <dbReference type="ChEBI" id="CHEBI:57540"/>
    </ligand>
</feature>
<feature type="binding site" evidence="8">
    <location>
        <begin position="145"/>
        <end position="147"/>
    </location>
    <ligand>
        <name>FAD</name>
        <dbReference type="ChEBI" id="CHEBI:57692"/>
    </ligand>
</feature>
<evidence type="ECO:0000256" key="6">
    <source>
        <dbReference type="ARBA" id="ARBA00023157"/>
    </source>
</evidence>
<dbReference type="GO" id="GO:0016668">
    <property type="term" value="F:oxidoreductase activity, acting on a sulfur group of donors, NAD(P) as acceptor"/>
    <property type="evidence" value="ECO:0007669"/>
    <property type="project" value="InterPro"/>
</dbReference>
<dbReference type="InterPro" id="IPR023753">
    <property type="entry name" value="FAD/NAD-binding_dom"/>
</dbReference>
<protein>
    <submittedName>
        <fullName evidence="13">Pyruvate/2-oxoglutarate dehydrogenase complex dihydrolipoamide dehydrogenase (E3) component</fullName>
    </submittedName>
</protein>
<dbReference type="RefSeq" id="WP_133869556.1">
    <property type="nucleotide sequence ID" value="NZ_SOAU01000001.1"/>
</dbReference>
<dbReference type="PANTHER" id="PTHR43014:SF2">
    <property type="entry name" value="MERCURIC REDUCTASE"/>
    <property type="match status" value="1"/>
</dbReference>
<dbReference type="EMBL" id="SOAU01000001">
    <property type="protein sequence ID" value="TDT17258.1"/>
    <property type="molecule type" value="Genomic_DNA"/>
</dbReference>
<keyword evidence="5 10" id="KW-0560">Oxidoreductase</keyword>